<accession>A0ACC4DDI9</accession>
<protein>
    <submittedName>
        <fullName evidence="1">Uncharacterized protein</fullName>
    </submittedName>
</protein>
<dbReference type="Proteomes" id="UP001638806">
    <property type="component" value="Unassembled WGS sequence"/>
</dbReference>
<proteinExistence type="predicted"/>
<gene>
    <name evidence="1" type="ORF">ACCO45_009927</name>
</gene>
<evidence type="ECO:0000313" key="1">
    <source>
        <dbReference type="EMBL" id="KAL3954364.1"/>
    </source>
</evidence>
<comment type="caution">
    <text evidence="1">The sequence shown here is derived from an EMBL/GenBank/DDBJ whole genome shotgun (WGS) entry which is preliminary data.</text>
</comment>
<reference evidence="1" key="1">
    <citation type="submission" date="2024-12" db="EMBL/GenBank/DDBJ databases">
        <title>Comparative genomics and development of molecular markers within Purpureocillium lilacinum and among Purpureocillium species.</title>
        <authorList>
            <person name="Yeh Z.-Y."/>
            <person name="Ni N.-T."/>
            <person name="Lo P.-H."/>
            <person name="Mushyakhwo K."/>
            <person name="Lin C.-F."/>
            <person name="Nai Y.-S."/>
        </authorList>
    </citation>
    <scope>NUCLEOTIDE SEQUENCE</scope>
    <source>
        <strain evidence="1">NCHU-NPUST-175</strain>
    </source>
</reference>
<keyword evidence="2" id="KW-1185">Reference proteome</keyword>
<dbReference type="EMBL" id="JBGNUJ010000010">
    <property type="protein sequence ID" value="KAL3954364.1"/>
    <property type="molecule type" value="Genomic_DNA"/>
</dbReference>
<name>A0ACC4DDI9_PURLI</name>
<sequence length="677" mass="76324">MSASQACDLLEVYFCSESATGSNPLSFQILGSVFRRSAFTSPLPPNRRRQPVLLASILMVGCRTTQAVSVLGSEAQCTMLYHKLLDLTTSLLSINVQQRDLEILQKASALSPIHGYANNPITPSCQNQFHDERALLDVISTYIHLGTALSASESRLASMKWWTAAMTLARELRLFEELPLPQRGRQILDEEHREERRRIWWLLYAADRHTALSYNRPIFLRDAECGQLLLPMAERSWQDGSFDPGSNERSRQDMAASCRLGPRIAMRLMCTDTSLFGCFLPLMFILGEIVNEHQYNAQSHGGRGADDGSVRGRRTAEIRDHLAIYHASLQSLELGIQDSRGTLPASATLAIHDRLALLYGTCVMHVLHVLLADKWDPIELLEDCGEWIASEMFVDTANHAVLAAEAVDQILKLDPALKFMPFFFGVYLLQSSFHILLFADRLHSDMLPELHRSCEIVARAHEACTLVFDTDYQRCFGRAIRSALASARGEGLAGEPDEDKHRRQLFSRLQRRGGTSTISGASTFHHKVGNGSVPQRYESDRGDAATIDRVLSMMDILVQHFRTSLENYESDEWVRPAVQAVKQLWCDFKAQDYSSLPVSRNNAVCSRAGRLEAFDLISERLRNFLRPQSRDEYKACTSEPAILIEVPALQWWLDCQQHKRWPKLSQLAVNNFADSSN</sequence>
<organism evidence="1 2">
    <name type="scientific">Purpureocillium lilacinum</name>
    <name type="common">Paecilomyces lilacinus</name>
    <dbReference type="NCBI Taxonomy" id="33203"/>
    <lineage>
        <taxon>Eukaryota</taxon>
        <taxon>Fungi</taxon>
        <taxon>Dikarya</taxon>
        <taxon>Ascomycota</taxon>
        <taxon>Pezizomycotina</taxon>
        <taxon>Sordariomycetes</taxon>
        <taxon>Hypocreomycetidae</taxon>
        <taxon>Hypocreales</taxon>
        <taxon>Ophiocordycipitaceae</taxon>
        <taxon>Purpureocillium</taxon>
    </lineage>
</organism>
<evidence type="ECO:0000313" key="2">
    <source>
        <dbReference type="Proteomes" id="UP001638806"/>
    </source>
</evidence>